<organism evidence="1 2">
    <name type="scientific">Dinghuibacter silviterrae</name>
    <dbReference type="NCBI Taxonomy" id="1539049"/>
    <lineage>
        <taxon>Bacteria</taxon>
        <taxon>Pseudomonadati</taxon>
        <taxon>Bacteroidota</taxon>
        <taxon>Chitinophagia</taxon>
        <taxon>Chitinophagales</taxon>
        <taxon>Chitinophagaceae</taxon>
        <taxon>Dinghuibacter</taxon>
    </lineage>
</organism>
<dbReference type="EMBL" id="SODV01000002">
    <property type="protein sequence ID" value="TDW96849.1"/>
    <property type="molecule type" value="Genomic_DNA"/>
</dbReference>
<dbReference type="SUPFAM" id="SSF159501">
    <property type="entry name" value="EreA/ChaN-like"/>
    <property type="match status" value="1"/>
</dbReference>
<protein>
    <submittedName>
        <fullName evidence="1">Uncharacterized protein</fullName>
    </submittedName>
</protein>
<sequence>MTATAQVDAYLSTHSYGFSLDSGFDARTQDSLKVRLQGYRLVLQAEGGSHQLRFYTRLPLVWIGFLNRQMGLTHFFLEGGHGAHLLAGQYLRTGDTSYLHIRDKVFWKGLLAYDQNRPENRRVFPGGGVDFERVNACVPALSFLWKQKAPALLHYADSLLQRYEDTTRNCDTLLTLIKNLKEDFVRRPEDYKVGLGEYFLDYQDIIFNPGTCRDVYRNRNGHMAGRLLAFAARLGDPIYYGEFGEAHTLLNEKKTMGHLINTAPGWEGKVCAVNLYCYQCTSTEPVSNWPLHKIEPDILQHFLPLCKEDFTLFDVSGLPQYSAYGPLLIIARGQH</sequence>
<dbReference type="AlphaFoldDB" id="A0A4R8DGP6"/>
<dbReference type="Proteomes" id="UP000294498">
    <property type="component" value="Unassembled WGS sequence"/>
</dbReference>
<accession>A0A4R8DGP6</accession>
<reference evidence="1 2" key="1">
    <citation type="submission" date="2019-03" db="EMBL/GenBank/DDBJ databases">
        <title>Genomic Encyclopedia of Type Strains, Phase IV (KMG-IV): sequencing the most valuable type-strain genomes for metagenomic binning, comparative biology and taxonomic classification.</title>
        <authorList>
            <person name="Goeker M."/>
        </authorList>
    </citation>
    <scope>NUCLEOTIDE SEQUENCE [LARGE SCALE GENOMIC DNA]</scope>
    <source>
        <strain evidence="1 2">DSM 100059</strain>
    </source>
</reference>
<name>A0A4R8DGP6_9BACT</name>
<evidence type="ECO:0000313" key="1">
    <source>
        <dbReference type="EMBL" id="TDW96849.1"/>
    </source>
</evidence>
<proteinExistence type="predicted"/>
<gene>
    <name evidence="1" type="ORF">EDB95_4685</name>
</gene>
<keyword evidence="2" id="KW-1185">Reference proteome</keyword>
<evidence type="ECO:0000313" key="2">
    <source>
        <dbReference type="Proteomes" id="UP000294498"/>
    </source>
</evidence>
<comment type="caution">
    <text evidence="1">The sequence shown here is derived from an EMBL/GenBank/DDBJ whole genome shotgun (WGS) entry which is preliminary data.</text>
</comment>